<reference evidence="2 3" key="1">
    <citation type="journal article" date="2015" name="BMC Genomics">
        <title>Genome mining reveals unlocked bioactive potential of marine Gram-negative bacteria.</title>
        <authorList>
            <person name="Machado H."/>
            <person name="Sonnenschein E.C."/>
            <person name="Melchiorsen J."/>
            <person name="Gram L."/>
        </authorList>
    </citation>
    <scope>NUCLEOTIDE SEQUENCE [LARGE SCALE GENOMIC DNA]</scope>
    <source>
        <strain evidence="2 3">S2757</strain>
    </source>
</reference>
<dbReference type="AlphaFoldDB" id="A0A0F4NFD3"/>
<dbReference type="OrthoDB" id="5876963at2"/>
<feature type="domain" description="STAS" evidence="1">
    <location>
        <begin position="1"/>
        <end position="94"/>
    </location>
</feature>
<dbReference type="Pfam" id="PF13466">
    <property type="entry name" value="STAS_2"/>
    <property type="match status" value="1"/>
</dbReference>
<keyword evidence="3" id="KW-1185">Reference proteome</keyword>
<evidence type="ECO:0000313" key="3">
    <source>
        <dbReference type="Proteomes" id="UP000033673"/>
    </source>
</evidence>
<dbReference type="STRING" id="579748.TW81_15855"/>
<dbReference type="InterPro" id="IPR058548">
    <property type="entry name" value="MlaB-like_STAS"/>
</dbReference>
<gene>
    <name evidence="2" type="ORF">TW81_15855</name>
</gene>
<comment type="caution">
    <text evidence="2">The sequence shown here is derived from an EMBL/GenBank/DDBJ whole genome shotgun (WGS) entry which is preliminary data.</text>
</comment>
<proteinExistence type="predicted"/>
<dbReference type="EMBL" id="JXXV01000028">
    <property type="protein sequence ID" value="KJY81827.1"/>
    <property type="molecule type" value="Genomic_DNA"/>
</dbReference>
<sequence length="94" mass="10193">MECSLPESLDISTVLDSATQYKQWLANSDLLKIDASRVTRVDAAGIQALTSLFISAKSNQLDIQLIQPTPALLEGINTLGLSNQFDMNNEVGEP</sequence>
<dbReference type="SUPFAM" id="SSF52091">
    <property type="entry name" value="SpoIIaa-like"/>
    <property type="match status" value="1"/>
</dbReference>
<dbReference type="Proteomes" id="UP000033673">
    <property type="component" value="Unassembled WGS sequence"/>
</dbReference>
<dbReference type="Gene3D" id="3.30.750.24">
    <property type="entry name" value="STAS domain"/>
    <property type="match status" value="1"/>
</dbReference>
<dbReference type="InterPro" id="IPR052746">
    <property type="entry name" value="MlaB_ABC_Transporter"/>
</dbReference>
<accession>A0A0F4NFD3</accession>
<dbReference type="PANTHER" id="PTHR35849">
    <property type="entry name" value="BLR2341 PROTEIN"/>
    <property type="match status" value="1"/>
</dbReference>
<dbReference type="PROSITE" id="PS50801">
    <property type="entry name" value="STAS"/>
    <property type="match status" value="1"/>
</dbReference>
<protein>
    <submittedName>
        <fullName evidence="2">Anti-anti-sigma regulatory factor</fullName>
    </submittedName>
</protein>
<evidence type="ECO:0000259" key="1">
    <source>
        <dbReference type="PROSITE" id="PS50801"/>
    </source>
</evidence>
<evidence type="ECO:0000313" key="2">
    <source>
        <dbReference type="EMBL" id="KJY81827.1"/>
    </source>
</evidence>
<organism evidence="2 3">
    <name type="scientific">Vibrio galatheae</name>
    <dbReference type="NCBI Taxonomy" id="579748"/>
    <lineage>
        <taxon>Bacteria</taxon>
        <taxon>Pseudomonadati</taxon>
        <taxon>Pseudomonadota</taxon>
        <taxon>Gammaproteobacteria</taxon>
        <taxon>Vibrionales</taxon>
        <taxon>Vibrionaceae</taxon>
        <taxon>Vibrio</taxon>
    </lineage>
</organism>
<dbReference type="RefSeq" id="WP_045956709.1">
    <property type="nucleotide sequence ID" value="NZ_JXXV01000028.1"/>
</dbReference>
<dbReference type="InterPro" id="IPR002645">
    <property type="entry name" value="STAS_dom"/>
</dbReference>
<dbReference type="PANTHER" id="PTHR35849:SF2">
    <property type="entry name" value="BLR2341 PROTEIN"/>
    <property type="match status" value="1"/>
</dbReference>
<dbReference type="PATRIC" id="fig|579748.3.peg.3275"/>
<name>A0A0F4NFD3_9VIBR</name>
<dbReference type="InterPro" id="IPR036513">
    <property type="entry name" value="STAS_dom_sf"/>
</dbReference>